<feature type="transmembrane region" description="Helical" evidence="2">
    <location>
        <begin position="774"/>
        <end position="796"/>
    </location>
</feature>
<feature type="transmembrane region" description="Helical" evidence="2">
    <location>
        <begin position="285"/>
        <end position="302"/>
    </location>
</feature>
<feature type="transmembrane region" description="Helical" evidence="2">
    <location>
        <begin position="710"/>
        <end position="730"/>
    </location>
</feature>
<proteinExistence type="predicted"/>
<reference evidence="3 4" key="1">
    <citation type="journal article" date="2011" name="J. Bacteriol.">
        <title>Genome sequence of the mercury-methylating strain Desulfovibrio desulfuricans ND132.</title>
        <authorList>
            <person name="Brown S.D."/>
            <person name="Gilmour C.C."/>
            <person name="Kucken A.M."/>
            <person name="Wall J.D."/>
            <person name="Elias D.A."/>
            <person name="Brandt C.C."/>
            <person name="Podar M."/>
            <person name="Chertkov O."/>
            <person name="Held B."/>
            <person name="Bruce D.C."/>
            <person name="Detter J.C."/>
            <person name="Tapia R."/>
            <person name="Han C.S."/>
            <person name="Goodwin L.A."/>
            <person name="Cheng J.F."/>
            <person name="Pitluck S."/>
            <person name="Woyke T."/>
            <person name="Mikhailova N."/>
            <person name="Ivanova N.N."/>
            <person name="Han J."/>
            <person name="Lucas S."/>
            <person name="Lapidus A.L."/>
            <person name="Land M.L."/>
            <person name="Hauser L.J."/>
            <person name="Palumbo A.V."/>
        </authorList>
    </citation>
    <scope>NUCLEOTIDE SEQUENCE [LARGE SCALE GENOMIC DNA]</scope>
    <source>
        <strain evidence="3 4">ND132</strain>
    </source>
</reference>
<dbReference type="InterPro" id="IPR014600">
    <property type="entry name" value="UCP035905_mem"/>
</dbReference>
<keyword evidence="2" id="KW-0812">Transmembrane</keyword>
<feature type="transmembrane region" description="Helical" evidence="2">
    <location>
        <begin position="447"/>
        <end position="465"/>
    </location>
</feature>
<dbReference type="PANTHER" id="PTHR38434">
    <property type="entry name" value="BLL2549 PROTEIN"/>
    <property type="match status" value="1"/>
</dbReference>
<dbReference type="Pfam" id="PF10101">
    <property type="entry name" value="DUF2339"/>
    <property type="match status" value="2"/>
</dbReference>
<dbReference type="KEGG" id="ddn:DND132_2217"/>
<dbReference type="AlphaFoldDB" id="F0JII7"/>
<feature type="transmembrane region" description="Helical" evidence="2">
    <location>
        <begin position="498"/>
        <end position="515"/>
    </location>
</feature>
<feature type="transmembrane region" description="Helical" evidence="2">
    <location>
        <begin position="737"/>
        <end position="754"/>
    </location>
</feature>
<feature type="transmembrane region" description="Helical" evidence="2">
    <location>
        <begin position="171"/>
        <end position="192"/>
    </location>
</feature>
<protein>
    <recommendedName>
        <fullName evidence="5">DUF2339 domain-containing protein</fullName>
    </recommendedName>
</protein>
<evidence type="ECO:0000256" key="1">
    <source>
        <dbReference type="SAM" id="MobiDB-lite"/>
    </source>
</evidence>
<gene>
    <name evidence="3" type="ORF">DND132_2217</name>
</gene>
<name>F0JII7_9BACT</name>
<feature type="compositionally biased region" description="Basic and acidic residues" evidence="1">
    <location>
        <begin position="50"/>
        <end position="59"/>
    </location>
</feature>
<feature type="compositionally biased region" description="Pro residues" evidence="1">
    <location>
        <begin position="91"/>
        <end position="117"/>
    </location>
</feature>
<evidence type="ECO:0000256" key="2">
    <source>
        <dbReference type="SAM" id="Phobius"/>
    </source>
</evidence>
<feature type="transmembrane region" description="Helical" evidence="2">
    <location>
        <begin position="233"/>
        <end position="252"/>
    </location>
</feature>
<keyword evidence="2" id="KW-0472">Membrane</keyword>
<feature type="transmembrane region" description="Helical" evidence="2">
    <location>
        <begin position="678"/>
        <end position="698"/>
    </location>
</feature>
<dbReference type="STRING" id="641491.DND132_2217"/>
<feature type="transmembrane region" description="Helical" evidence="2">
    <location>
        <begin position="583"/>
        <end position="600"/>
    </location>
</feature>
<feature type="transmembrane region" description="Helical" evidence="2">
    <location>
        <begin position="521"/>
        <end position="539"/>
    </location>
</feature>
<feature type="transmembrane region" description="Helical" evidence="2">
    <location>
        <begin position="646"/>
        <end position="666"/>
    </location>
</feature>
<feature type="transmembrane region" description="Helical" evidence="2">
    <location>
        <begin position="204"/>
        <end position="221"/>
    </location>
</feature>
<sequence length="942" mass="100881">MLLLIGLGWVAVSIVLPIYCLVKVKGQSARMEALVTRLGSLEKELSRLAAARRDGERPPAPEPDEAPDETPVEPARKPAADFTYEASPAWTPAPEPEPQAVPVPEPKPEPLVAPVPEPQAGAGGEAMARRAAEPATSPFEPTPVEPAPVGGEVPEDATPARGMEWRLGARLPVWLGGAALILAGIFLVKYSIEQGLLGPLGRCILGGVFGAALQAAGLNLYHREGVVDRERMAMSLAGAGLAILYGTLYAASVLYGLIPLWLGFLGLAAVTAGAVLESLLMGEPIALLGMAGGFAAPLLVGRASPSPVVFFGYLILLHGGLLFICRRKGFFLTAVLSNVLVALWLGYWLVRVISPMDQSVLLGFILLDAGLIVRLLWQRSDAEVPDDKFLPSNRWSLLSIASVAFAVVLSSGMGHLYSGNAVNLIFLLVLAAGIMVLCWFQERTYLPAAYMAAVFLAVVGAEALPSAPSPYHLWLAAYAGVFCLGGILLLMQSETPGKWTPLVLGAGVAAFYLFHRDFGRLMPVAFWSAAASALGAVALGMAPRVGRLRDDPATRNAARAFAWVGGFGFLWAVAYGLSSHYEALGYAALIAAAALLWRWTREEAYGHLPLLPLAALAYKTVSLGILPWTITLFGATLHAFSRPYWLETATFSLLLPCVLVIGALVLVRDLPRLSRRGLEGAAGILLALSLAVLVRALASGGIPQGLSSLIENGLVTNGLFVAAFAGFHLARRSEDHSLNWVALGLAALAVWRVACLDVALNPWLRGISVGSVPVFNLLLAEYIPPIVWLSLLARLLSPLGIRFIGTGSRVFCLVLLFLLVTLEVRQVYHPVGLGLGATTDLEIFTYSVAWIVLAMAFLIIGTIRGNRMLRLASLCLMAPSVVKIFLYDASELTGLLRAFSFLGLGVCLILIGWFYSQFVFNDQPLNRETFKKSWRAFLPQKK</sequence>
<feature type="transmembrane region" description="Helical" evidence="2">
    <location>
        <begin position="258"/>
        <end position="276"/>
    </location>
</feature>
<feature type="region of interest" description="Disordered" evidence="1">
    <location>
        <begin position="87"/>
        <end position="150"/>
    </location>
</feature>
<keyword evidence="4" id="KW-1185">Reference proteome</keyword>
<dbReference type="PIRSF" id="PIRSF035905">
    <property type="entry name" value="UCP035905_mp"/>
    <property type="match status" value="1"/>
</dbReference>
<dbReference type="Proteomes" id="UP000007845">
    <property type="component" value="Chromosome"/>
</dbReference>
<feature type="transmembrane region" description="Helical" evidence="2">
    <location>
        <begin position="422"/>
        <end position="440"/>
    </location>
</feature>
<feature type="transmembrane region" description="Helical" evidence="2">
    <location>
        <begin position="330"/>
        <end position="348"/>
    </location>
</feature>
<feature type="transmembrane region" description="Helical" evidence="2">
    <location>
        <begin position="843"/>
        <end position="861"/>
    </location>
</feature>
<feature type="transmembrane region" description="Helical" evidence="2">
    <location>
        <begin position="560"/>
        <end position="577"/>
    </location>
</feature>
<feature type="transmembrane region" description="Helical" evidence="2">
    <location>
        <begin position="471"/>
        <end position="491"/>
    </location>
</feature>
<organism evidence="3 4">
    <name type="scientific">Pseudodesulfovibrio mercurii</name>
    <dbReference type="NCBI Taxonomy" id="641491"/>
    <lineage>
        <taxon>Bacteria</taxon>
        <taxon>Pseudomonadati</taxon>
        <taxon>Thermodesulfobacteriota</taxon>
        <taxon>Desulfovibrionia</taxon>
        <taxon>Desulfovibrionales</taxon>
        <taxon>Desulfovibrionaceae</taxon>
    </lineage>
</organism>
<evidence type="ECO:0000313" key="4">
    <source>
        <dbReference type="Proteomes" id="UP000007845"/>
    </source>
</evidence>
<dbReference type="EMBL" id="CP003220">
    <property type="protein sequence ID" value="EGB15421.1"/>
    <property type="molecule type" value="Genomic_DNA"/>
</dbReference>
<feature type="transmembrane region" description="Helical" evidence="2">
    <location>
        <begin position="898"/>
        <end position="920"/>
    </location>
</feature>
<accession>F0JII7</accession>
<keyword evidence="2" id="KW-1133">Transmembrane helix</keyword>
<feature type="transmembrane region" description="Helical" evidence="2">
    <location>
        <begin position="308"/>
        <end position="325"/>
    </location>
</feature>
<evidence type="ECO:0008006" key="5">
    <source>
        <dbReference type="Google" id="ProtNLM"/>
    </source>
</evidence>
<feature type="region of interest" description="Disordered" evidence="1">
    <location>
        <begin position="50"/>
        <end position="75"/>
    </location>
</feature>
<feature type="transmembrane region" description="Helical" evidence="2">
    <location>
        <begin position="360"/>
        <end position="377"/>
    </location>
</feature>
<evidence type="ECO:0000313" key="3">
    <source>
        <dbReference type="EMBL" id="EGB15421.1"/>
    </source>
</evidence>
<feature type="transmembrane region" description="Helical" evidence="2">
    <location>
        <begin position="6"/>
        <end position="22"/>
    </location>
</feature>
<dbReference type="InterPro" id="IPR019286">
    <property type="entry name" value="DUF2339_TM"/>
</dbReference>
<dbReference type="HOGENOM" id="CLU_341579_0_0_7"/>
<dbReference type="eggNOG" id="COG5373">
    <property type="taxonomic scope" value="Bacteria"/>
</dbReference>
<feature type="transmembrane region" description="Helical" evidence="2">
    <location>
        <begin position="397"/>
        <end position="416"/>
    </location>
</feature>
<feature type="transmembrane region" description="Helical" evidence="2">
    <location>
        <begin position="808"/>
        <end position="828"/>
    </location>
</feature>
<dbReference type="PANTHER" id="PTHR38434:SF1">
    <property type="entry name" value="BLL2549 PROTEIN"/>
    <property type="match status" value="1"/>
</dbReference>
<feature type="transmembrane region" description="Helical" evidence="2">
    <location>
        <begin position="621"/>
        <end position="640"/>
    </location>
</feature>
<feature type="compositionally biased region" description="Acidic residues" evidence="1">
    <location>
        <begin position="62"/>
        <end position="71"/>
    </location>
</feature>